<evidence type="ECO:0008006" key="3">
    <source>
        <dbReference type="Google" id="ProtNLM"/>
    </source>
</evidence>
<dbReference type="Proteomes" id="UP000092819">
    <property type="component" value="Unassembled WGS sequence"/>
</dbReference>
<gene>
    <name evidence="1" type="ORF">VCE7224_04327</name>
</gene>
<protein>
    <recommendedName>
        <fullName evidence="3">Transposase</fullName>
    </recommendedName>
</protein>
<evidence type="ECO:0000313" key="2">
    <source>
        <dbReference type="Proteomes" id="UP000092819"/>
    </source>
</evidence>
<reference evidence="2" key="1">
    <citation type="submission" date="2016-06" db="EMBL/GenBank/DDBJ databases">
        <authorList>
            <person name="Rodrigo-Torres L."/>
            <person name="Arahal D.R."/>
        </authorList>
    </citation>
    <scope>NUCLEOTIDE SEQUENCE [LARGE SCALE GENOMIC DNA]</scope>
    <source>
        <strain evidence="2">CECT 7224</strain>
    </source>
</reference>
<evidence type="ECO:0000313" key="1">
    <source>
        <dbReference type="EMBL" id="SBT15528.1"/>
    </source>
</evidence>
<accession>A0A1C3JKQ9</accession>
<keyword evidence="2" id="KW-1185">Reference proteome</keyword>
<organism evidence="1 2">
    <name type="scientific">Vibrio celticus</name>
    <dbReference type="NCBI Taxonomy" id="446372"/>
    <lineage>
        <taxon>Bacteria</taxon>
        <taxon>Pseudomonadati</taxon>
        <taxon>Pseudomonadota</taxon>
        <taxon>Gammaproteobacteria</taxon>
        <taxon>Vibrionales</taxon>
        <taxon>Vibrionaceae</taxon>
        <taxon>Vibrio</taxon>
    </lineage>
</organism>
<dbReference type="EMBL" id="FLQZ01000144">
    <property type="protein sequence ID" value="SBT15528.1"/>
    <property type="molecule type" value="Genomic_DNA"/>
</dbReference>
<proteinExistence type="predicted"/>
<dbReference type="AlphaFoldDB" id="A0A1C3JKQ9"/>
<name>A0A1C3JKQ9_9VIBR</name>
<sequence>MNKDSIIFIGLDTHKSFIQVTVLQEHRGANPLHLGRIKSNKSALIKLAKQLQSKYPKATLHFVYEAGPCGYWTYRLMTSLGHCCYVVAPSLIPKNQAIELKPTNETLQSSPSC</sequence>